<feature type="repeat" description="TPR" evidence="1">
    <location>
        <begin position="634"/>
        <end position="667"/>
    </location>
</feature>
<feature type="domain" description="HTH cro/C1-type" evidence="3">
    <location>
        <begin position="22"/>
        <end position="75"/>
    </location>
</feature>
<gene>
    <name evidence="4" type="ORF">GC106_8750</name>
</gene>
<dbReference type="CDD" id="cd02019">
    <property type="entry name" value="NK"/>
    <property type="match status" value="1"/>
</dbReference>
<dbReference type="PANTHER" id="PTHR47691:SF3">
    <property type="entry name" value="HTH-TYPE TRANSCRIPTIONAL REGULATOR RV0890C-RELATED"/>
    <property type="match status" value="1"/>
</dbReference>
<evidence type="ECO:0000313" key="5">
    <source>
        <dbReference type="Proteomes" id="UP000763557"/>
    </source>
</evidence>
<dbReference type="PANTHER" id="PTHR47691">
    <property type="entry name" value="REGULATOR-RELATED"/>
    <property type="match status" value="1"/>
</dbReference>
<dbReference type="Pfam" id="PF13424">
    <property type="entry name" value="TPR_12"/>
    <property type="match status" value="2"/>
</dbReference>
<dbReference type="InterPro" id="IPR041664">
    <property type="entry name" value="AAA_16"/>
</dbReference>
<dbReference type="GO" id="GO:0003677">
    <property type="term" value="F:DNA binding"/>
    <property type="evidence" value="ECO:0007669"/>
    <property type="project" value="UniProtKB-KW"/>
</dbReference>
<comment type="caution">
    <text evidence="4">The sequence shown here is derived from an EMBL/GenBank/DDBJ whole genome shotgun (WGS) entry which is preliminary data.</text>
</comment>
<evidence type="ECO:0000256" key="2">
    <source>
        <dbReference type="SAM" id="MobiDB-lite"/>
    </source>
</evidence>
<dbReference type="InterPro" id="IPR001387">
    <property type="entry name" value="Cro/C1-type_HTH"/>
</dbReference>
<feature type="region of interest" description="Disordered" evidence="2">
    <location>
        <begin position="1"/>
        <end position="20"/>
    </location>
</feature>
<dbReference type="SMART" id="SM00382">
    <property type="entry name" value="AAA"/>
    <property type="match status" value="1"/>
</dbReference>
<dbReference type="SMART" id="SM00530">
    <property type="entry name" value="HTH_XRE"/>
    <property type="match status" value="1"/>
</dbReference>
<dbReference type="InterPro" id="IPR019734">
    <property type="entry name" value="TPR_rpt"/>
</dbReference>
<sequence length="767" mass="84482">MGFGHMPQVRRGDDSSPFGRELRRLRTRRGLSLQKLAELVNYTRGYIGKVETGDKPPTSELARRCDQVLEAGGQLIALATSEGLPRLAQLPAAAATFVGRENQLSQLDRALSGDMPGAPWTVAIDGPPGVGKTALALRLAHQVKDRFPDGQLYVDLHGYSPDGQPSRPDVVLEEFLVALGTSATAIPSSTSQRAALYRSLLDGSRILLVLDNARDSRQIEHLLPGSAGCGVVVTSRMRLGGLPIRQDQRITLGPLSEPESILLLRTVIGNDRADEEPEATAGLARRCGHLPLALRIAAERVATHPHHSVDELADELGAEEERLDVLSTEDDSVAVRTVFSWSYRDLSGEAARMFRLIGLHRGPHLSVHAAAAMADVPVAHARRLLDRLVGVHLVQGLGGGRYRCHDLLRVYAAERALEEEPQESRNLAVQRVLHWYLQTCFAANHVLSPQRFDPPLEVCPFSLPTLTFASYEEALAWCEAEMPNLIAAPRLALEYGEDAIAWKIPVGSFNFVFLRKRWSPWISAHELGIAGARRLGDRFGEAWTLNNVAHGFRELRRFKDAKEHLAEALEIRKQINDQVGLAWTLTAIGFVDCDLNEFSAAADSLFEALRIRSEVERDHAGNPELMIANKQGQGIARASLGNALTELGRLDEALDELNRALEIFRDIADKHGEGYTLVKLGDLYARLRRPNDALANFEEALATRREIGDRWGEAETLHNRGRVLLDTGEAEAARESWHDALAIFDDLDDPRAEDVRALLASTPRTAG</sequence>
<dbReference type="SUPFAM" id="SSF52540">
    <property type="entry name" value="P-loop containing nucleoside triphosphate hydrolases"/>
    <property type="match status" value="1"/>
</dbReference>
<dbReference type="InterPro" id="IPR010982">
    <property type="entry name" value="Lambda_DNA-bd_dom_sf"/>
</dbReference>
<dbReference type="SUPFAM" id="SSF48452">
    <property type="entry name" value="TPR-like"/>
    <property type="match status" value="2"/>
</dbReference>
<evidence type="ECO:0000313" key="4">
    <source>
        <dbReference type="EMBL" id="NRN63674.1"/>
    </source>
</evidence>
<dbReference type="InterPro" id="IPR003593">
    <property type="entry name" value="AAA+_ATPase"/>
</dbReference>
<keyword evidence="4" id="KW-0238">DNA-binding</keyword>
<dbReference type="Pfam" id="PF13191">
    <property type="entry name" value="AAA_16"/>
    <property type="match status" value="1"/>
</dbReference>
<dbReference type="Pfam" id="PF13560">
    <property type="entry name" value="HTH_31"/>
    <property type="match status" value="1"/>
</dbReference>
<dbReference type="EMBL" id="JAAATY010000002">
    <property type="protein sequence ID" value="NRN63674.1"/>
    <property type="molecule type" value="Genomic_DNA"/>
</dbReference>
<dbReference type="InterPro" id="IPR011990">
    <property type="entry name" value="TPR-like_helical_dom_sf"/>
</dbReference>
<proteinExistence type="predicted"/>
<dbReference type="InterPro" id="IPR027417">
    <property type="entry name" value="P-loop_NTPase"/>
</dbReference>
<organism evidence="4 5">
    <name type="scientific">Kibdelosporangium persicum</name>
    <dbReference type="NCBI Taxonomy" id="2698649"/>
    <lineage>
        <taxon>Bacteria</taxon>
        <taxon>Bacillati</taxon>
        <taxon>Actinomycetota</taxon>
        <taxon>Actinomycetes</taxon>
        <taxon>Pseudonocardiales</taxon>
        <taxon>Pseudonocardiaceae</taxon>
        <taxon>Kibdelosporangium</taxon>
    </lineage>
</organism>
<keyword evidence="5" id="KW-1185">Reference proteome</keyword>
<dbReference type="Proteomes" id="UP000763557">
    <property type="component" value="Unassembled WGS sequence"/>
</dbReference>
<dbReference type="PROSITE" id="PS50005">
    <property type="entry name" value="TPR"/>
    <property type="match status" value="1"/>
</dbReference>
<protein>
    <submittedName>
        <fullName evidence="4">DNA-binding transcriptional activator of the SARP family</fullName>
    </submittedName>
</protein>
<name>A0ABX2EXT0_9PSEU</name>
<keyword evidence="1" id="KW-0802">TPR repeat</keyword>
<dbReference type="Gene3D" id="3.40.50.300">
    <property type="entry name" value="P-loop containing nucleotide triphosphate hydrolases"/>
    <property type="match status" value="1"/>
</dbReference>
<dbReference type="PRINTS" id="PR00364">
    <property type="entry name" value="DISEASERSIST"/>
</dbReference>
<evidence type="ECO:0000256" key="1">
    <source>
        <dbReference type="PROSITE-ProRule" id="PRU00339"/>
    </source>
</evidence>
<dbReference type="SMART" id="SM00028">
    <property type="entry name" value="TPR"/>
    <property type="match status" value="5"/>
</dbReference>
<accession>A0ABX2EXT0</accession>
<reference evidence="4 5" key="1">
    <citation type="submission" date="2020-01" db="EMBL/GenBank/DDBJ databases">
        <title>Kibdelosporangium persica a novel Actinomycetes from a hot desert in Iran.</title>
        <authorList>
            <person name="Safaei N."/>
            <person name="Zaburannyi N."/>
            <person name="Mueller R."/>
            <person name="Wink J."/>
        </authorList>
    </citation>
    <scope>NUCLEOTIDE SEQUENCE [LARGE SCALE GENOMIC DNA]</scope>
    <source>
        <strain evidence="4 5">4NS15</strain>
    </source>
</reference>
<dbReference type="Gene3D" id="1.10.260.40">
    <property type="entry name" value="lambda repressor-like DNA-binding domains"/>
    <property type="match status" value="1"/>
</dbReference>
<dbReference type="SUPFAM" id="SSF47413">
    <property type="entry name" value="lambda repressor-like DNA-binding domains"/>
    <property type="match status" value="1"/>
</dbReference>
<evidence type="ECO:0000259" key="3">
    <source>
        <dbReference type="PROSITE" id="PS50943"/>
    </source>
</evidence>
<dbReference type="PROSITE" id="PS50943">
    <property type="entry name" value="HTH_CROC1"/>
    <property type="match status" value="1"/>
</dbReference>
<feature type="compositionally biased region" description="Basic and acidic residues" evidence="2">
    <location>
        <begin position="10"/>
        <end position="20"/>
    </location>
</feature>
<dbReference type="Gene3D" id="1.25.40.10">
    <property type="entry name" value="Tetratricopeptide repeat domain"/>
    <property type="match status" value="2"/>
</dbReference>